<proteinExistence type="predicted"/>
<organism evidence="3">
    <name type="scientific">Medioppia subpectinata</name>
    <dbReference type="NCBI Taxonomy" id="1979941"/>
    <lineage>
        <taxon>Eukaryota</taxon>
        <taxon>Metazoa</taxon>
        <taxon>Ecdysozoa</taxon>
        <taxon>Arthropoda</taxon>
        <taxon>Chelicerata</taxon>
        <taxon>Arachnida</taxon>
        <taxon>Acari</taxon>
        <taxon>Acariformes</taxon>
        <taxon>Sarcoptiformes</taxon>
        <taxon>Oribatida</taxon>
        <taxon>Brachypylina</taxon>
        <taxon>Oppioidea</taxon>
        <taxon>Oppiidae</taxon>
        <taxon>Medioppia</taxon>
    </lineage>
</organism>
<feature type="non-terminal residue" evidence="3">
    <location>
        <position position="1"/>
    </location>
</feature>
<feature type="coiled-coil region" evidence="1">
    <location>
        <begin position="33"/>
        <end position="60"/>
    </location>
</feature>
<dbReference type="EMBL" id="OC873006">
    <property type="protein sequence ID" value="CAD7636103.1"/>
    <property type="molecule type" value="Genomic_DNA"/>
</dbReference>
<dbReference type="AlphaFoldDB" id="A0A7R9L975"/>
<sequence>TECNTSRLSRGFSGGEDISVKMLTISASEYFHLKEWERKAIEYEQKIMDLNEELRGVLMKAVEMNEAKKVAEERTDWYRNELYHMSEQFDSQRRGSHAYFNRNKPSFFAANTSNATKAQKSLPNTHQSNSIPDQIGPNIRPIYHNKKSIPFVEY</sequence>
<evidence type="ECO:0000256" key="1">
    <source>
        <dbReference type="SAM" id="Coils"/>
    </source>
</evidence>
<reference evidence="3" key="1">
    <citation type="submission" date="2020-11" db="EMBL/GenBank/DDBJ databases">
        <authorList>
            <person name="Tran Van P."/>
        </authorList>
    </citation>
    <scope>NUCLEOTIDE SEQUENCE</scope>
</reference>
<protein>
    <submittedName>
        <fullName evidence="3">Uncharacterized protein</fullName>
    </submittedName>
</protein>
<feature type="region of interest" description="Disordered" evidence="2">
    <location>
        <begin position="116"/>
        <end position="142"/>
    </location>
</feature>
<dbReference type="EMBL" id="CAJPIZ010018431">
    <property type="protein sequence ID" value="CAG2116533.1"/>
    <property type="molecule type" value="Genomic_DNA"/>
</dbReference>
<evidence type="ECO:0000313" key="4">
    <source>
        <dbReference type="Proteomes" id="UP000759131"/>
    </source>
</evidence>
<feature type="compositionally biased region" description="Polar residues" evidence="2">
    <location>
        <begin position="116"/>
        <end position="132"/>
    </location>
</feature>
<evidence type="ECO:0000256" key="2">
    <source>
        <dbReference type="SAM" id="MobiDB-lite"/>
    </source>
</evidence>
<gene>
    <name evidence="3" type="ORF">OSB1V03_LOCUS16492</name>
</gene>
<keyword evidence="1" id="KW-0175">Coiled coil</keyword>
<name>A0A7R9L975_9ACAR</name>
<dbReference type="Proteomes" id="UP000759131">
    <property type="component" value="Unassembled WGS sequence"/>
</dbReference>
<evidence type="ECO:0000313" key="3">
    <source>
        <dbReference type="EMBL" id="CAD7636103.1"/>
    </source>
</evidence>
<keyword evidence="4" id="KW-1185">Reference proteome</keyword>
<accession>A0A7R9L975</accession>